<evidence type="ECO:0000256" key="6">
    <source>
        <dbReference type="ARBA" id="ARBA00004514"/>
    </source>
</evidence>
<dbReference type="GO" id="GO:0048471">
    <property type="term" value="C:perinuclear region of cytoplasm"/>
    <property type="evidence" value="ECO:0007669"/>
    <property type="project" value="UniProtKB-SubCell"/>
</dbReference>
<keyword evidence="30" id="KW-0968">Cytoplasmic vesicle</keyword>
<dbReference type="FunFam" id="1.20.120.720:FF:000005">
    <property type="entry name" value="unconventional myosin-VI isoform X1"/>
    <property type="match status" value="1"/>
</dbReference>
<dbReference type="InterPro" id="IPR032412">
    <property type="entry name" value="Myosin-VI_CBD"/>
</dbReference>
<dbReference type="GO" id="GO:0032587">
    <property type="term" value="C:ruffle membrane"/>
    <property type="evidence" value="ECO:0007669"/>
    <property type="project" value="UniProtKB-SubCell"/>
</dbReference>
<evidence type="ECO:0000256" key="10">
    <source>
        <dbReference type="ARBA" id="ARBA00008314"/>
    </source>
</evidence>
<dbReference type="PROSITE" id="PS51456">
    <property type="entry name" value="MYOSIN_MOTOR"/>
    <property type="match status" value="1"/>
</dbReference>
<evidence type="ECO:0000256" key="21">
    <source>
        <dbReference type="ARBA" id="ARBA00022927"/>
    </source>
</evidence>
<dbReference type="SUPFAM" id="SSF52540">
    <property type="entry name" value="P-loop containing nucleoside triphosphate hydrolases"/>
    <property type="match status" value="1"/>
</dbReference>
<comment type="similarity">
    <text evidence="10 32">Belongs to the TRAFAC class myosin-kinesin ATPase superfamily. Myosin family.</text>
</comment>
<feature type="region of interest" description="Actin-binding" evidence="32">
    <location>
        <begin position="651"/>
        <end position="673"/>
    </location>
</feature>
<evidence type="ECO:0000256" key="20">
    <source>
        <dbReference type="ARBA" id="ARBA00022860"/>
    </source>
</evidence>
<protein>
    <recommendedName>
        <fullName evidence="11">Unconventional myosin-VI</fullName>
    </recommendedName>
    <alternativeName>
        <fullName evidence="31">Unconventional myosin-6</fullName>
    </alternativeName>
</protein>
<dbReference type="GO" id="GO:0030136">
    <property type="term" value="C:clathrin-coated vesicle"/>
    <property type="evidence" value="ECO:0007669"/>
    <property type="project" value="UniProtKB-SubCell"/>
</dbReference>
<keyword evidence="15" id="KW-0597">Phosphoprotein</keyword>
<sequence length="1262" mass="146139">MEDGKPVWAPHPTDGFQMGNIVDIGPDSLTIEPLNQKGKTFLALINQVFPAEEDSKKDVEDNCSLMYLNEATLLHNIKVRYSKDRIYTYVANILIAVNPYFDIPKIYSSETIKSYQGKSLGTRPPHVFAIADKAFRDMKVLKMSQSVIISGESGAGKTENTKFVLRYLTESYGTGQDIDDRIVEANPLLEAFGNAKTVRNNNSSRFGKFVEIHFNEKSSVVGGFVSHYLLEKSRICVQGKEERNYHIFYRLCAGASEDIREKLHLSSPDNFRYLNRGCTRYFANKETDKQILQNRKSPEYVKAGSLKDPLLDDHGDFIRMCTAMKKIGLDDEEKLDLFRVVAGVLHLGNIDFEEAGSTSGGCNLKNKSAQSLEYCAELLGLDQDDLRVSLTTRVMLTTAGGTKGTVIKVPLKVEQANNARDALAKTVYSHLFDHVVNRVNQCFPFETSSYFIGVLDIAGFEYFEHNSFEQFCINYCNEKLQQFFNERILKEEQELYQKEGLGVNEVHYVDNQDCIDLIEAKLVGILDILDEENRLPQPSDQHFTSAVHQKHKDHFRLTIPRKSKLAVHRNIRDDEGFIIRHFAGAVCYETTQFVEKNNDALHMSLESLICESRDKFIRELFESSTNNNKDTKQKAGKLSFISVGNKFKTQLNLLLDKLRSTGANFIRCIKPNLKMTSHHFEGAQILSQLQCSGMVSVLDLMQGGFPSRASFHELYNMYKKYMPDKLARLDPRLFCKALFKALGLNEIDYKFGLTKVFFRPGKFAEFDQIMKSDPDHLAELVKRVNHWLICSRWKKVQWCSLSVIKLKNKIKYRAEACIKMQKTIRMWLCKRRHKPRIDGLVKVGTLKKRLDKFNEVVSVLKDGKPEMNKQIKDLEISIDALMAKIKSTMMTREQIQKEYDTLVKSSEELLSALQKKKQQEEEAERLRRIQEEMEKERKRREEDEKRRRKEEEERRMKLEMEAKRKQEEEERKKREDDEKRIQAEVEAQLARQREEESQQQAVLEQERRDRELALRIAQSEAELISDEAQADPALRRGPAVQATKAAAGTKKYDLSKWKYAELRDTINTSCDIELLAACREEFHRRLKVYHAWKSKNKKRNTETEQRAPKSVTDYDFAPFLNNSPQQNLAAQIPARQQEIEMNRQQRFFRIPFIRPADQYKDPQSKKKGWWYAHFDGPWIARQMELHPDKPPILLVAGKDDMEMCELNLEETGLTRKRGAEILPRQFEEIWERCGGIQYLQNAIESRQARPTYATAMLQNLLK</sequence>
<dbReference type="FunFam" id="1.10.10.820:FF:000005">
    <property type="entry name" value="unconventional myosin-VI isoform X2"/>
    <property type="match status" value="1"/>
</dbReference>
<dbReference type="Gene3D" id="6.10.220.10">
    <property type="match status" value="1"/>
</dbReference>
<gene>
    <name evidence="36" type="primary">MYO6</name>
</gene>
<evidence type="ECO:0000256" key="32">
    <source>
        <dbReference type="PROSITE-ProRule" id="PRU00782"/>
    </source>
</evidence>
<evidence type="ECO:0000256" key="26">
    <source>
        <dbReference type="ARBA" id="ARBA00023176"/>
    </source>
</evidence>
<evidence type="ECO:0000256" key="1">
    <source>
        <dbReference type="ARBA" id="ARBA00004105"/>
    </source>
</evidence>
<feature type="region of interest" description="Disordered" evidence="33">
    <location>
        <begin position="934"/>
        <end position="955"/>
    </location>
</feature>
<evidence type="ECO:0000313" key="37">
    <source>
        <dbReference type="Proteomes" id="UP000233040"/>
    </source>
</evidence>
<dbReference type="GO" id="GO:0016459">
    <property type="term" value="C:myosin complex"/>
    <property type="evidence" value="ECO:0007669"/>
    <property type="project" value="UniProtKB-KW"/>
</dbReference>
<dbReference type="GO" id="GO:0000146">
    <property type="term" value="F:microfilament motor activity"/>
    <property type="evidence" value="ECO:0007669"/>
    <property type="project" value="TreeGrafter"/>
</dbReference>
<evidence type="ECO:0000256" key="4">
    <source>
        <dbReference type="ARBA" id="ARBA00004150"/>
    </source>
</evidence>
<keyword evidence="25 32" id="KW-0505">Motor protein</keyword>
<reference evidence="36" key="1">
    <citation type="submission" date="2025-08" db="UniProtKB">
        <authorList>
            <consortium name="Ensembl"/>
        </authorList>
    </citation>
    <scope>IDENTIFICATION</scope>
</reference>
<evidence type="ECO:0000256" key="33">
    <source>
        <dbReference type="SAM" id="MobiDB-lite"/>
    </source>
</evidence>
<dbReference type="PANTHER" id="PTHR13140:SF745">
    <property type="entry name" value="UNCONVENTIONAL MYOSIN-VI"/>
    <property type="match status" value="1"/>
</dbReference>
<dbReference type="GO" id="GO:0030175">
    <property type="term" value="C:filopodium"/>
    <property type="evidence" value="ECO:0007669"/>
    <property type="project" value="UniProtKB-SubCell"/>
</dbReference>
<evidence type="ECO:0000256" key="27">
    <source>
        <dbReference type="ARBA" id="ARBA00023203"/>
    </source>
</evidence>
<dbReference type="GO" id="GO:0005524">
    <property type="term" value="F:ATP binding"/>
    <property type="evidence" value="ECO:0007669"/>
    <property type="project" value="UniProtKB-UniRule"/>
</dbReference>
<evidence type="ECO:0000256" key="31">
    <source>
        <dbReference type="ARBA" id="ARBA00030027"/>
    </source>
</evidence>
<keyword evidence="37" id="KW-1185">Reference proteome</keyword>
<dbReference type="FunFam" id="3.40.850.10:FF:000018">
    <property type="entry name" value="unconventional myosin-VI isoform X1"/>
    <property type="match status" value="1"/>
</dbReference>
<dbReference type="GO" id="GO:0042491">
    <property type="term" value="P:inner ear auditory receptor cell differentiation"/>
    <property type="evidence" value="ECO:0007669"/>
    <property type="project" value="TreeGrafter"/>
</dbReference>
<dbReference type="CDD" id="cd01382">
    <property type="entry name" value="MYSc_Myo6"/>
    <property type="match status" value="1"/>
</dbReference>
<evidence type="ECO:0000256" key="12">
    <source>
        <dbReference type="ARBA" id="ARBA00022448"/>
    </source>
</evidence>
<keyword evidence="13" id="KW-1003">Cell membrane</keyword>
<dbReference type="CDD" id="cd22294">
    <property type="entry name" value="MYO6_MIU_linker"/>
    <property type="match status" value="1"/>
</dbReference>
<name>A0A2K5S5D3_CEBIM</name>
<keyword evidence="22" id="KW-0333">Golgi apparatus</keyword>
<evidence type="ECO:0000256" key="7">
    <source>
        <dbReference type="ARBA" id="ARBA00004556"/>
    </source>
</evidence>
<feature type="domain" description="Myosin N-terminal SH3-like" evidence="35">
    <location>
        <begin position="2"/>
        <end position="53"/>
    </location>
</feature>
<evidence type="ECO:0000256" key="17">
    <source>
        <dbReference type="ARBA" id="ARBA00022740"/>
    </source>
</evidence>
<evidence type="ECO:0000256" key="18">
    <source>
        <dbReference type="ARBA" id="ARBA00022741"/>
    </source>
</evidence>
<evidence type="ECO:0000259" key="35">
    <source>
        <dbReference type="PROSITE" id="PS51844"/>
    </source>
</evidence>
<dbReference type="GO" id="GO:0030139">
    <property type="term" value="C:endocytic vesicle"/>
    <property type="evidence" value="ECO:0007669"/>
    <property type="project" value="TreeGrafter"/>
</dbReference>
<dbReference type="Gene3D" id="1.10.10.820">
    <property type="match status" value="1"/>
</dbReference>
<dbReference type="Pfam" id="PF16521">
    <property type="entry name" value="Myosin-VI_CBD"/>
    <property type="match status" value="1"/>
</dbReference>
<reference evidence="36" key="2">
    <citation type="submission" date="2025-09" db="UniProtKB">
        <authorList>
            <consortium name="Ensembl"/>
        </authorList>
    </citation>
    <scope>IDENTIFICATION</scope>
</reference>
<dbReference type="InterPro" id="IPR036114">
    <property type="entry name" value="MYSc_Myo6"/>
</dbReference>
<dbReference type="GO" id="GO:0006897">
    <property type="term" value="P:endocytosis"/>
    <property type="evidence" value="ECO:0007669"/>
    <property type="project" value="UniProtKB-KW"/>
</dbReference>
<dbReference type="FunFam" id="2.30.30.360:FF:000002">
    <property type="entry name" value="Unconventional myosin-VI"/>
    <property type="match status" value="1"/>
</dbReference>
<evidence type="ECO:0000256" key="8">
    <source>
        <dbReference type="ARBA" id="ARBA00004600"/>
    </source>
</evidence>
<keyword evidence="14" id="KW-0963">Cytoplasm</keyword>
<feature type="domain" description="Myosin motor" evidence="34">
    <location>
        <begin position="57"/>
        <end position="771"/>
    </location>
</feature>
<dbReference type="Ensembl" id="ENSCCAT00000053382.1">
    <property type="protein sequence ID" value="ENSCCAP00000035602.1"/>
    <property type="gene ID" value="ENSCCAG00000035287.1"/>
</dbReference>
<keyword evidence="26" id="KW-0168">Coated pit</keyword>
<dbReference type="GO" id="GO:0005794">
    <property type="term" value="C:Golgi apparatus"/>
    <property type="evidence" value="ECO:0007669"/>
    <property type="project" value="UniProtKB-SubCell"/>
</dbReference>
<dbReference type="PRINTS" id="PR00193">
    <property type="entry name" value="MYOSINHEAVY"/>
</dbReference>
<dbReference type="GO" id="GO:0051015">
    <property type="term" value="F:actin filament binding"/>
    <property type="evidence" value="ECO:0007669"/>
    <property type="project" value="InterPro"/>
</dbReference>
<keyword evidence="21" id="KW-0653">Protein transport</keyword>
<feature type="binding site" evidence="32">
    <location>
        <begin position="151"/>
        <end position="158"/>
    </location>
    <ligand>
        <name>ATP</name>
        <dbReference type="ChEBI" id="CHEBI:30616"/>
    </ligand>
</feature>
<dbReference type="InterPro" id="IPR001609">
    <property type="entry name" value="Myosin_head_motor_dom-like"/>
</dbReference>
<dbReference type="PANTHER" id="PTHR13140">
    <property type="entry name" value="MYOSIN"/>
    <property type="match status" value="1"/>
</dbReference>
<keyword evidence="29" id="KW-0966">Cell projection</keyword>
<dbReference type="InterPro" id="IPR008989">
    <property type="entry name" value="Myosin_S1_N"/>
</dbReference>
<dbReference type="Proteomes" id="UP000233040">
    <property type="component" value="Unassembled WGS sequence"/>
</dbReference>
<dbReference type="Gene3D" id="2.30.30.360">
    <property type="entry name" value="Myosin S1 fragment, N-terminal"/>
    <property type="match status" value="1"/>
</dbReference>
<keyword evidence="28" id="KW-0539">Nucleus</keyword>
<keyword evidence="24" id="KW-0472">Membrane</keyword>
<keyword evidence="12" id="KW-0813">Transport</keyword>
<dbReference type="GO" id="GO:0007015">
    <property type="term" value="P:actin filament organization"/>
    <property type="evidence" value="ECO:0007669"/>
    <property type="project" value="TreeGrafter"/>
</dbReference>
<dbReference type="GO" id="GO:0005829">
    <property type="term" value="C:cytosol"/>
    <property type="evidence" value="ECO:0007669"/>
    <property type="project" value="UniProtKB-SubCell"/>
</dbReference>
<dbReference type="InterPro" id="IPR004009">
    <property type="entry name" value="SH3_Myosin"/>
</dbReference>
<dbReference type="CDD" id="cd21958">
    <property type="entry name" value="MyUb_Myo6"/>
    <property type="match status" value="1"/>
</dbReference>
<accession>A0A2K5S5D3</accession>
<dbReference type="Gene3D" id="3.30.70.1590">
    <property type="match status" value="1"/>
</dbReference>
<dbReference type="GO" id="GO:0005905">
    <property type="term" value="C:clathrin-coated pit"/>
    <property type="evidence" value="ECO:0007669"/>
    <property type="project" value="UniProtKB-SubCell"/>
</dbReference>
<evidence type="ECO:0000256" key="13">
    <source>
        <dbReference type="ARBA" id="ARBA00022475"/>
    </source>
</evidence>
<dbReference type="InterPro" id="IPR027417">
    <property type="entry name" value="P-loop_NTPase"/>
</dbReference>
<dbReference type="GO" id="GO:0007605">
    <property type="term" value="P:sensory perception of sound"/>
    <property type="evidence" value="ECO:0007669"/>
    <property type="project" value="UniProtKB-KW"/>
</dbReference>
<dbReference type="Pfam" id="PF00063">
    <property type="entry name" value="Myosin_head"/>
    <property type="match status" value="1"/>
</dbReference>
<evidence type="ECO:0000256" key="28">
    <source>
        <dbReference type="ARBA" id="ARBA00023242"/>
    </source>
</evidence>
<keyword evidence="19 32" id="KW-0067">ATP-binding</keyword>
<dbReference type="FunFam" id="3.30.70.1590:FF:000002">
    <property type="entry name" value="unconventional myosin-VI isoform X1"/>
    <property type="match status" value="1"/>
</dbReference>
<evidence type="ECO:0000256" key="11">
    <source>
        <dbReference type="ARBA" id="ARBA00015382"/>
    </source>
</evidence>
<evidence type="ECO:0000256" key="15">
    <source>
        <dbReference type="ARBA" id="ARBA00022553"/>
    </source>
</evidence>
<evidence type="ECO:0000256" key="19">
    <source>
        <dbReference type="ARBA" id="ARBA00022840"/>
    </source>
</evidence>
<evidence type="ECO:0000313" key="36">
    <source>
        <dbReference type="Ensembl" id="ENSCCAP00000035602.1"/>
    </source>
</evidence>
<keyword evidence="17" id="KW-1009">Hearing</keyword>
<keyword evidence="16" id="KW-0254">Endocytosis</keyword>
<dbReference type="PROSITE" id="PS51844">
    <property type="entry name" value="SH3_LIKE"/>
    <property type="match status" value="1"/>
</dbReference>
<keyword evidence="27 32" id="KW-0009">Actin-binding</keyword>
<evidence type="ECO:0000256" key="23">
    <source>
        <dbReference type="ARBA" id="ARBA00023123"/>
    </source>
</evidence>
<evidence type="ECO:0000256" key="22">
    <source>
        <dbReference type="ARBA" id="ARBA00023034"/>
    </source>
</evidence>
<dbReference type="GO" id="GO:0005902">
    <property type="term" value="C:microvillus"/>
    <property type="evidence" value="ECO:0007669"/>
    <property type="project" value="UniProtKB-SubCell"/>
</dbReference>
<evidence type="ECO:0000256" key="25">
    <source>
        <dbReference type="ARBA" id="ARBA00023175"/>
    </source>
</evidence>
<dbReference type="GO" id="GO:0030048">
    <property type="term" value="P:actin filament-based movement"/>
    <property type="evidence" value="ECO:0007669"/>
    <property type="project" value="TreeGrafter"/>
</dbReference>
<evidence type="ECO:0000256" key="9">
    <source>
        <dbReference type="ARBA" id="ARBA00004632"/>
    </source>
</evidence>
<dbReference type="SMART" id="SM00242">
    <property type="entry name" value="MYSc"/>
    <property type="match status" value="1"/>
</dbReference>
<dbReference type="CDD" id="cd21759">
    <property type="entry name" value="CBD_MYO6-like"/>
    <property type="match status" value="1"/>
</dbReference>
<evidence type="ECO:0000256" key="24">
    <source>
        <dbReference type="ARBA" id="ARBA00023136"/>
    </source>
</evidence>
<evidence type="ECO:0000256" key="2">
    <source>
        <dbReference type="ARBA" id="ARBA00004123"/>
    </source>
</evidence>
<evidence type="ECO:0000256" key="30">
    <source>
        <dbReference type="ARBA" id="ARBA00023329"/>
    </source>
</evidence>
<dbReference type="Gene3D" id="1.20.58.530">
    <property type="match status" value="1"/>
</dbReference>
<dbReference type="GO" id="GO:0015031">
    <property type="term" value="P:protein transport"/>
    <property type="evidence" value="ECO:0007669"/>
    <property type="project" value="UniProtKB-KW"/>
</dbReference>
<dbReference type="FunFam" id="1.20.58.530:FF:000006">
    <property type="entry name" value="Putative unconventional myosin-VI"/>
    <property type="match status" value="1"/>
</dbReference>
<keyword evidence="23 32" id="KW-0518">Myosin</keyword>
<dbReference type="Gene3D" id="3.40.850.10">
    <property type="entry name" value="Kinesin motor domain"/>
    <property type="match status" value="2"/>
</dbReference>
<evidence type="ECO:0000259" key="34">
    <source>
        <dbReference type="PROSITE" id="PS51456"/>
    </source>
</evidence>
<dbReference type="AlphaFoldDB" id="A0A2K5S5D3"/>
<organism evidence="36 37">
    <name type="scientific">Cebus imitator</name>
    <name type="common">Panamanian white-faced capuchin</name>
    <name type="synonym">Cebus capucinus imitator</name>
    <dbReference type="NCBI Taxonomy" id="2715852"/>
    <lineage>
        <taxon>Eukaryota</taxon>
        <taxon>Metazoa</taxon>
        <taxon>Chordata</taxon>
        <taxon>Craniata</taxon>
        <taxon>Vertebrata</taxon>
        <taxon>Euteleostomi</taxon>
        <taxon>Mammalia</taxon>
        <taxon>Eutheria</taxon>
        <taxon>Euarchontoglires</taxon>
        <taxon>Primates</taxon>
        <taxon>Haplorrhini</taxon>
        <taxon>Platyrrhini</taxon>
        <taxon>Cebidae</taxon>
        <taxon>Cebinae</taxon>
        <taxon>Cebus</taxon>
    </lineage>
</organism>
<dbReference type="GO" id="GO:0005516">
    <property type="term" value="F:calmodulin binding"/>
    <property type="evidence" value="ECO:0007669"/>
    <property type="project" value="UniProtKB-KW"/>
</dbReference>
<keyword evidence="18 32" id="KW-0547">Nucleotide-binding</keyword>
<dbReference type="GO" id="GO:0042472">
    <property type="term" value="P:inner ear morphogenesis"/>
    <property type="evidence" value="ECO:0007669"/>
    <property type="project" value="TreeGrafter"/>
</dbReference>
<dbReference type="InterPro" id="IPR049016">
    <property type="entry name" value="MYO6_lever"/>
</dbReference>
<evidence type="ECO:0000256" key="3">
    <source>
        <dbReference type="ARBA" id="ARBA00004132"/>
    </source>
</evidence>
<keyword evidence="20" id="KW-0112">Calmodulin-binding</keyword>
<evidence type="ECO:0000256" key="5">
    <source>
        <dbReference type="ARBA" id="ARBA00004486"/>
    </source>
</evidence>
<evidence type="ECO:0000256" key="16">
    <source>
        <dbReference type="ARBA" id="ARBA00022583"/>
    </source>
</evidence>
<dbReference type="Gene3D" id="1.20.120.720">
    <property type="entry name" value="Myosin VI head, motor domain, U50 subdomain"/>
    <property type="match status" value="1"/>
</dbReference>
<evidence type="ECO:0000256" key="14">
    <source>
        <dbReference type="ARBA" id="ARBA00022490"/>
    </source>
</evidence>
<comment type="subcellular location">
    <subcellularLocation>
        <location evidence="5">Cell projection</location>
        <location evidence="5">Filopodium</location>
    </subcellularLocation>
    <subcellularLocation>
        <location evidence="1">Cell projection</location>
        <location evidence="1">Microvillus</location>
    </subcellularLocation>
    <subcellularLocation>
        <location evidence="9">Cell projection</location>
        <location evidence="9">Ruffle membrane</location>
    </subcellularLocation>
    <subcellularLocation>
        <location evidence="6">Cytoplasm</location>
        <location evidence="6">Cytosol</location>
    </subcellularLocation>
    <subcellularLocation>
        <location evidence="7">Cytoplasm</location>
        <location evidence="7">Perinuclear region</location>
    </subcellularLocation>
    <subcellularLocation>
        <location evidence="3">Cytoplasmic vesicle</location>
        <location evidence="3">Clathrin-coated vesicle</location>
    </subcellularLocation>
    <subcellularLocation>
        <location evidence="4">Golgi apparatus</location>
        <location evidence="4">trans-Golgi network membrane</location>
        <topology evidence="4">Peripheral membrane protein</topology>
    </subcellularLocation>
    <subcellularLocation>
        <location evidence="8">Membrane</location>
        <location evidence="8">Clathrin-coated pit</location>
    </subcellularLocation>
    <subcellularLocation>
        <location evidence="2">Nucleus</location>
    </subcellularLocation>
</comment>
<dbReference type="Pfam" id="PF21521">
    <property type="entry name" value="MYO6_lever"/>
    <property type="match status" value="1"/>
</dbReference>
<dbReference type="GeneTree" id="ENSGT00940000156078"/>
<evidence type="ECO:0000256" key="29">
    <source>
        <dbReference type="ARBA" id="ARBA00023273"/>
    </source>
</evidence>
<dbReference type="FunFam" id="3.40.850.10:FF:000030">
    <property type="entry name" value="unconventional myosin-VI isoform X1"/>
    <property type="match status" value="1"/>
</dbReference>
<dbReference type="GO" id="GO:0005634">
    <property type="term" value="C:nucleus"/>
    <property type="evidence" value="ECO:0007669"/>
    <property type="project" value="UniProtKB-SubCell"/>
</dbReference>
<proteinExistence type="inferred from homology"/>
<dbReference type="InterPro" id="IPR036961">
    <property type="entry name" value="Kinesin_motor_dom_sf"/>
</dbReference>